<proteinExistence type="predicted"/>
<reference evidence="1 2" key="1">
    <citation type="journal article" date="2006" name="Science">
        <title>Genome of rice cluster I archaea -- the key methane producers in the rice rhizosphere.</title>
        <authorList>
            <person name="Erkel C."/>
            <person name="Kube M."/>
            <person name="Reinhardt R."/>
            <person name="Liesack W."/>
        </authorList>
    </citation>
    <scope>NUCLEOTIDE SEQUENCE [LARGE SCALE GENOMIC DNA]</scope>
    <source>
        <strain evidence="2">DSM 22066 / NBRC 105507 / MRE50</strain>
    </source>
</reference>
<dbReference type="SUPFAM" id="SSF48230">
    <property type="entry name" value="Chondroitin AC/alginate lyase"/>
    <property type="match status" value="1"/>
</dbReference>
<dbReference type="Proteomes" id="UP000000663">
    <property type="component" value="Chromosome"/>
</dbReference>
<dbReference type="eggNOG" id="arCOG12038">
    <property type="taxonomic scope" value="Archaea"/>
</dbReference>
<protein>
    <recommendedName>
        <fullName evidence="3">Alginate lyase domain-containing protein</fullName>
    </recommendedName>
</protein>
<dbReference type="KEGG" id="rci:RCIX256"/>
<dbReference type="Gene3D" id="1.50.10.100">
    <property type="entry name" value="Chondroitin AC/alginate lyase"/>
    <property type="match status" value="1"/>
</dbReference>
<evidence type="ECO:0008006" key="3">
    <source>
        <dbReference type="Google" id="ProtNLM"/>
    </source>
</evidence>
<keyword evidence="2" id="KW-1185">Reference proteome</keyword>
<name>Q0W7B7_METAR</name>
<gene>
    <name evidence="1" type="ORF">RCIX256</name>
</gene>
<accession>Q0W7B7</accession>
<dbReference type="STRING" id="351160.RCIX256"/>
<dbReference type="InterPro" id="IPR008929">
    <property type="entry name" value="Chondroitin_lyas"/>
</dbReference>
<organism evidence="1 2">
    <name type="scientific">Methanocella arvoryzae (strain DSM 22066 / NBRC 105507 / MRE50)</name>
    <dbReference type="NCBI Taxonomy" id="351160"/>
    <lineage>
        <taxon>Archaea</taxon>
        <taxon>Methanobacteriati</taxon>
        <taxon>Methanobacteriota</taxon>
        <taxon>Stenosarchaea group</taxon>
        <taxon>Methanomicrobia</taxon>
        <taxon>Methanocellales</taxon>
        <taxon>Methanocellaceae</taxon>
        <taxon>Methanocella</taxon>
    </lineage>
</organism>
<dbReference type="Gene3D" id="2.70.98.70">
    <property type="match status" value="1"/>
</dbReference>
<evidence type="ECO:0000313" key="2">
    <source>
        <dbReference type="Proteomes" id="UP000000663"/>
    </source>
</evidence>
<dbReference type="EMBL" id="AM114193">
    <property type="protein sequence ID" value="CAJ35726.1"/>
    <property type="molecule type" value="Genomic_DNA"/>
</dbReference>
<evidence type="ECO:0000313" key="1">
    <source>
        <dbReference type="EMBL" id="CAJ35726.1"/>
    </source>
</evidence>
<dbReference type="AlphaFoldDB" id="Q0W7B7"/>
<sequence length="841" mass="93778">MLALIILVMKPLVTTDAGPEPVTNRTVVPGTLPGPVTHPYLFFNDIRETPGYQNRNLTPWSGYEYEIIRGANIVYDRDFSVPWPGDPREDIMSRAGYAKTFAMAWHITGDEKYAKKAVEALTNIGVGDPYSPHRRSVAVRDYSIAYDLVQPYMSEQTDAKVRDKLAKLADQVYRELNSDGTDTDYVTFWDYHGQAYINVAFAGLALADYDNPGRLSLKSGPSDWLKCGTDYFFVSDPLHDRHKPIVYYGFDAATGKDLIGYNTYTLENMVLFAQAYTHVTGENYVEKYPIMKGHFTAEVWDSYPNGVEATYETLLNLRFNYHACIANLLDEVNRSAVLRHYDNVNANIRYMPDPSTEWNGGYTTAYLCEHNYNDLPRNPPPYTSHLNPDAMFQTMRNGWSVDSDFLSMVTTQPVSTGTTRLEIRADQLGIQYYGKGNILLADGGENKWVRNPDYGMAPVYHNVVVFENPRQPFPVDAASGGRFVGGSKGDASGVTTPARVSRTVTTPWMDILTAEEHITGSPNWTGEKEIPLSSPIDLERTVLLPEDGYFLVIDRAEGSEPWIYRNIWRPASFEIVKTLSPGNIGRVIGDLSLGGYRYDWQAADYAVDVDTGIVTEHFEWSTTNPYGNPVELKVYSVPASKVYLTKSLSVIGGNDMASDVYSPIVYFRSQEPEKNMYRVTALMSRYQSDPEASAAQVKVTGTGNALSISAPGYVDTVYTGAGDSRFGKFATNADTAYIRASGDGYTRYTILNGTYLDAGERPLVKATGPMDYLTVDSSAEDVSLRVKSDTYVTITLSQLTLPAKYRVLTDGVQRDNWEAVNSDTIRIKASHGEHTYQILPA</sequence>